<feature type="domain" description="MSP" evidence="2">
    <location>
        <begin position="1"/>
        <end position="109"/>
    </location>
</feature>
<dbReference type="GO" id="GO:0090158">
    <property type="term" value="P:endoplasmic reticulum membrane organization"/>
    <property type="evidence" value="ECO:0007669"/>
    <property type="project" value="TreeGrafter"/>
</dbReference>
<dbReference type="Gene3D" id="2.60.40.10">
    <property type="entry name" value="Immunoglobulins"/>
    <property type="match status" value="1"/>
</dbReference>
<dbReference type="Pfam" id="PF00635">
    <property type="entry name" value="Motile_Sperm"/>
    <property type="match status" value="1"/>
</dbReference>
<dbReference type="Proteomes" id="UP000636800">
    <property type="component" value="Unassembled WGS sequence"/>
</dbReference>
<dbReference type="PANTHER" id="PTHR10809:SF58">
    <property type="entry name" value="VESICLE-ASSOCIATED PROTEIN 4-2"/>
    <property type="match status" value="1"/>
</dbReference>
<dbReference type="PANTHER" id="PTHR10809">
    <property type="entry name" value="VESICLE-ASSOCIATED MEMBRANE PROTEIN-ASSOCIATED PROTEIN"/>
    <property type="match status" value="1"/>
</dbReference>
<dbReference type="EMBL" id="JADCNL010000008">
    <property type="protein sequence ID" value="KAG0469851.1"/>
    <property type="molecule type" value="Genomic_DNA"/>
</dbReference>
<evidence type="ECO:0000313" key="3">
    <source>
        <dbReference type="EMBL" id="KAG0469851.1"/>
    </source>
</evidence>
<comment type="similarity">
    <text evidence="1">Belongs to the VAMP-associated protein (VAP) (TC 9.B.17) family.</text>
</comment>
<dbReference type="InterPro" id="IPR013783">
    <property type="entry name" value="Ig-like_fold"/>
</dbReference>
<dbReference type="AlphaFoldDB" id="A0A835QB50"/>
<proteinExistence type="inferred from homology"/>
<dbReference type="GO" id="GO:0005886">
    <property type="term" value="C:plasma membrane"/>
    <property type="evidence" value="ECO:0007669"/>
    <property type="project" value="TreeGrafter"/>
</dbReference>
<sequence length="235" mass="26499">EPGKQVRSAVRIKNTSKSYIAFKFQTTAPKSCFMRPPGGVLSPGESIIATVFKFVEQPENDEKPLQSKSKVKFKIMSLKVKGPMEYVPELFDEQKDQILIEKILRVYFLDIDRSSPHLDKLKRQLAEADAAVEARKKPREDTGPLIVGEGLVIDEWDAIFKHFARMLALKNAIHGARLECTDLGPIFDYVVCSVGHIQEFTGCRLGNLTNLLMLTNCRFIDRANPCMLDLSSTPR</sequence>
<evidence type="ECO:0000259" key="2">
    <source>
        <dbReference type="PROSITE" id="PS50202"/>
    </source>
</evidence>
<protein>
    <recommendedName>
        <fullName evidence="2">MSP domain-containing protein</fullName>
    </recommendedName>
</protein>
<dbReference type="GO" id="GO:0005789">
    <property type="term" value="C:endoplasmic reticulum membrane"/>
    <property type="evidence" value="ECO:0007669"/>
    <property type="project" value="InterPro"/>
</dbReference>
<dbReference type="GO" id="GO:0061817">
    <property type="term" value="P:endoplasmic reticulum-plasma membrane tethering"/>
    <property type="evidence" value="ECO:0007669"/>
    <property type="project" value="TreeGrafter"/>
</dbReference>
<evidence type="ECO:0000313" key="4">
    <source>
        <dbReference type="Proteomes" id="UP000636800"/>
    </source>
</evidence>
<evidence type="ECO:0000256" key="1">
    <source>
        <dbReference type="ARBA" id="ARBA00008932"/>
    </source>
</evidence>
<accession>A0A835QB50</accession>
<dbReference type="PROSITE" id="PS50202">
    <property type="entry name" value="MSP"/>
    <property type="match status" value="1"/>
</dbReference>
<dbReference type="OrthoDB" id="198977at2759"/>
<organism evidence="3 4">
    <name type="scientific">Vanilla planifolia</name>
    <name type="common">Vanilla</name>
    <dbReference type="NCBI Taxonomy" id="51239"/>
    <lineage>
        <taxon>Eukaryota</taxon>
        <taxon>Viridiplantae</taxon>
        <taxon>Streptophyta</taxon>
        <taxon>Embryophyta</taxon>
        <taxon>Tracheophyta</taxon>
        <taxon>Spermatophyta</taxon>
        <taxon>Magnoliopsida</taxon>
        <taxon>Liliopsida</taxon>
        <taxon>Asparagales</taxon>
        <taxon>Orchidaceae</taxon>
        <taxon>Vanilloideae</taxon>
        <taxon>Vanilleae</taxon>
        <taxon>Vanilla</taxon>
    </lineage>
</organism>
<keyword evidence="4" id="KW-1185">Reference proteome</keyword>
<gene>
    <name evidence="3" type="ORF">HPP92_016551</name>
</gene>
<feature type="non-terminal residue" evidence="3">
    <location>
        <position position="1"/>
    </location>
</feature>
<dbReference type="InterPro" id="IPR000535">
    <property type="entry name" value="MSP_dom"/>
</dbReference>
<dbReference type="SUPFAM" id="SSF49354">
    <property type="entry name" value="PapD-like"/>
    <property type="match status" value="1"/>
</dbReference>
<dbReference type="InterPro" id="IPR016763">
    <property type="entry name" value="VAP"/>
</dbReference>
<reference evidence="3 4" key="1">
    <citation type="journal article" date="2020" name="Nat. Food">
        <title>A phased Vanilla planifolia genome enables genetic improvement of flavour and production.</title>
        <authorList>
            <person name="Hasing T."/>
            <person name="Tang H."/>
            <person name="Brym M."/>
            <person name="Khazi F."/>
            <person name="Huang T."/>
            <person name="Chambers A.H."/>
        </authorList>
    </citation>
    <scope>NUCLEOTIDE SEQUENCE [LARGE SCALE GENOMIC DNA]</scope>
    <source>
        <tissue evidence="3">Leaf</tissue>
    </source>
</reference>
<comment type="caution">
    <text evidence="3">The sequence shown here is derived from an EMBL/GenBank/DDBJ whole genome shotgun (WGS) entry which is preliminary data.</text>
</comment>
<dbReference type="InterPro" id="IPR008962">
    <property type="entry name" value="PapD-like_sf"/>
</dbReference>
<name>A0A835QB50_VANPL</name>